<dbReference type="AlphaFoldDB" id="A0ABD0MHM9"/>
<keyword evidence="2" id="KW-1185">Reference proteome</keyword>
<feature type="non-terminal residue" evidence="1">
    <location>
        <position position="53"/>
    </location>
</feature>
<accession>A0ABD0MHM9</accession>
<dbReference type="EMBL" id="JAMKFB020000704">
    <property type="protein sequence ID" value="KAL0148455.1"/>
    <property type="molecule type" value="Genomic_DNA"/>
</dbReference>
<reference evidence="1 2" key="1">
    <citation type="submission" date="2024-05" db="EMBL/GenBank/DDBJ databases">
        <title>Genome sequencing and assembly of Indian major carp, Cirrhinus mrigala (Hamilton, 1822).</title>
        <authorList>
            <person name="Mohindra V."/>
            <person name="Chowdhury L.M."/>
            <person name="Lal K."/>
            <person name="Jena J.K."/>
        </authorList>
    </citation>
    <scope>NUCLEOTIDE SEQUENCE [LARGE SCALE GENOMIC DNA]</scope>
    <source>
        <strain evidence="1">CM1030</strain>
        <tissue evidence="1">Blood</tissue>
    </source>
</reference>
<organism evidence="1 2">
    <name type="scientific">Cirrhinus mrigala</name>
    <name type="common">Mrigala</name>
    <dbReference type="NCBI Taxonomy" id="683832"/>
    <lineage>
        <taxon>Eukaryota</taxon>
        <taxon>Metazoa</taxon>
        <taxon>Chordata</taxon>
        <taxon>Craniata</taxon>
        <taxon>Vertebrata</taxon>
        <taxon>Euteleostomi</taxon>
        <taxon>Actinopterygii</taxon>
        <taxon>Neopterygii</taxon>
        <taxon>Teleostei</taxon>
        <taxon>Ostariophysi</taxon>
        <taxon>Cypriniformes</taxon>
        <taxon>Cyprinidae</taxon>
        <taxon>Labeoninae</taxon>
        <taxon>Labeonini</taxon>
        <taxon>Cirrhinus</taxon>
    </lineage>
</organism>
<sequence>MEYDCSSGTAGDEQMECNCAAGKMCGVKDTIDPMFKHHYRGQMIKLMHTVIDD</sequence>
<evidence type="ECO:0000313" key="1">
    <source>
        <dbReference type="EMBL" id="KAL0148455.1"/>
    </source>
</evidence>
<dbReference type="Proteomes" id="UP001529510">
    <property type="component" value="Unassembled WGS sequence"/>
</dbReference>
<name>A0ABD0MHM9_CIRMR</name>
<evidence type="ECO:0000313" key="2">
    <source>
        <dbReference type="Proteomes" id="UP001529510"/>
    </source>
</evidence>
<gene>
    <name evidence="1" type="ORF">M9458_056265</name>
</gene>
<comment type="caution">
    <text evidence="1">The sequence shown here is derived from an EMBL/GenBank/DDBJ whole genome shotgun (WGS) entry which is preliminary data.</text>
</comment>
<protein>
    <submittedName>
        <fullName evidence="1">Uncharacterized protein</fullName>
    </submittedName>
</protein>
<proteinExistence type="predicted"/>